<reference evidence="1 2" key="1">
    <citation type="journal article" date="2018" name="MBio">
        <title>Comparative Genomics Reveals the Core Gene Toolbox for the Fungus-Insect Symbiosis.</title>
        <authorList>
            <person name="Wang Y."/>
            <person name="Stata M."/>
            <person name="Wang W."/>
            <person name="Stajich J.E."/>
            <person name="White M.M."/>
            <person name="Moncalvo J.M."/>
        </authorList>
    </citation>
    <scope>NUCLEOTIDE SEQUENCE [LARGE SCALE GENOMIC DNA]</scope>
    <source>
        <strain evidence="1 2">AUS-126-30</strain>
    </source>
</reference>
<proteinExistence type="predicted"/>
<dbReference type="AlphaFoldDB" id="A0A2U1JFF1"/>
<keyword evidence="2" id="KW-1185">Reference proteome</keyword>
<sequence length="191" mass="21461">MINNEEIPDSETSKYPFKSIYTLSRIHMDPDKRITVLSMTGLFSGIVAGGYIGGRNAGWQYLAEKSHNLPTTVEGWYYYHKWKNYRVIMGAVKKATYYGVRIGAVTAMYQIIEATLDRYAFGYTCVASSVVSGSISSLTCAIIARLPKSSFKRLIKMGTFGGLCIGVMQDGVNWYETKEPPPYLRDLFENI</sequence>
<dbReference type="PANTHER" id="PTHR37852:SF1">
    <property type="entry name" value="HIG1 DOMAIN-CONTAINING PROTEIN"/>
    <property type="match status" value="1"/>
</dbReference>
<organism evidence="1 2">
    <name type="scientific">Smittium angustum</name>
    <dbReference type="NCBI Taxonomy" id="133377"/>
    <lineage>
        <taxon>Eukaryota</taxon>
        <taxon>Fungi</taxon>
        <taxon>Fungi incertae sedis</taxon>
        <taxon>Zoopagomycota</taxon>
        <taxon>Kickxellomycotina</taxon>
        <taxon>Harpellomycetes</taxon>
        <taxon>Harpellales</taxon>
        <taxon>Legeriomycetaceae</taxon>
        <taxon>Smittium</taxon>
    </lineage>
</organism>
<comment type="caution">
    <text evidence="1">The sequence shown here is derived from an EMBL/GenBank/DDBJ whole genome shotgun (WGS) entry which is preliminary data.</text>
</comment>
<dbReference type="EMBL" id="MBFU01000003">
    <property type="protein sequence ID" value="PWA03765.1"/>
    <property type="molecule type" value="Genomic_DNA"/>
</dbReference>
<name>A0A2U1JFF1_SMIAN</name>
<accession>A0A2U1JFF1</accession>
<dbReference type="Proteomes" id="UP000245591">
    <property type="component" value="Unassembled WGS sequence"/>
</dbReference>
<evidence type="ECO:0000313" key="2">
    <source>
        <dbReference type="Proteomes" id="UP000245591"/>
    </source>
</evidence>
<evidence type="ECO:0000313" key="1">
    <source>
        <dbReference type="EMBL" id="PWA03765.1"/>
    </source>
</evidence>
<dbReference type="PANTHER" id="PTHR37852">
    <property type="entry name" value="YALI0B21208P"/>
    <property type="match status" value="1"/>
</dbReference>
<gene>
    <name evidence="1" type="ORF">BB558_000067</name>
</gene>
<protein>
    <submittedName>
        <fullName evidence="1">Uncharacterized protein</fullName>
    </submittedName>
</protein>